<dbReference type="AlphaFoldDB" id="A0A1D6P0W3"/>
<organism evidence="1">
    <name type="scientific">Zea mays</name>
    <name type="common">Maize</name>
    <dbReference type="NCBI Taxonomy" id="4577"/>
    <lineage>
        <taxon>Eukaryota</taxon>
        <taxon>Viridiplantae</taxon>
        <taxon>Streptophyta</taxon>
        <taxon>Embryophyta</taxon>
        <taxon>Tracheophyta</taxon>
        <taxon>Spermatophyta</taxon>
        <taxon>Magnoliopsida</taxon>
        <taxon>Liliopsida</taxon>
        <taxon>Poales</taxon>
        <taxon>Poaceae</taxon>
        <taxon>PACMAD clade</taxon>
        <taxon>Panicoideae</taxon>
        <taxon>Andropogonodae</taxon>
        <taxon>Andropogoneae</taxon>
        <taxon>Tripsacinae</taxon>
        <taxon>Zea</taxon>
    </lineage>
</organism>
<dbReference type="EMBL" id="CM000785">
    <property type="protein sequence ID" value="AQL03720.1"/>
    <property type="molecule type" value="Genomic_DNA"/>
</dbReference>
<dbReference type="SUPFAM" id="SSF50249">
    <property type="entry name" value="Nucleic acid-binding proteins"/>
    <property type="match status" value="1"/>
</dbReference>
<dbReference type="InParanoid" id="A0A1D6P0W3"/>
<dbReference type="STRING" id="4577.A0A1D6P0W3"/>
<accession>A0A1D6P0W3</accession>
<evidence type="ECO:0000313" key="1">
    <source>
        <dbReference type="EMBL" id="AQL03720.1"/>
    </source>
</evidence>
<dbReference type="SMR" id="A0A1D6P0W3"/>
<dbReference type="InterPro" id="IPR012340">
    <property type="entry name" value="NA-bd_OB-fold"/>
</dbReference>
<gene>
    <name evidence="1" type="ORF">ZEAMMB73_Zm00001d046103</name>
</gene>
<dbReference type="EMBL" id="CM000785">
    <property type="protein sequence ID" value="AQL03719.1"/>
    <property type="molecule type" value="Genomic_DNA"/>
</dbReference>
<dbReference type="PANTHER" id="PTHR48299:SF2">
    <property type="entry name" value="ATP-DEPENDENT DNA HELICASE"/>
    <property type="match status" value="1"/>
</dbReference>
<proteinExistence type="predicted"/>
<protein>
    <submittedName>
        <fullName evidence="1">Uncharacterized protein</fullName>
    </submittedName>
</protein>
<name>A0A1D6P0W3_MAIZE</name>
<dbReference type="PANTHER" id="PTHR48299">
    <property type="entry name" value="ACT DOMAIN-CONTAINING PROTEIN ACR9"/>
    <property type="match status" value="1"/>
</dbReference>
<sequence length="141" mass="16613">MSFHEVYQQPHKSFVDIIVIVLHLETLKHICGRSYREVVLMDSRWDLIVMGVWTDLLQRNALRWSLARVDNNIIIGTMLRLNNKHGCLETSDYNTVHFNPDHHTTYHLKSIRCSLIQNPRSRIIDRFLVNRRAHLATVISD</sequence>
<dbReference type="FunCoup" id="A0A1D6P0W3">
    <property type="interactions" value="557"/>
</dbReference>
<dbReference type="Gene3D" id="2.40.50.140">
    <property type="entry name" value="Nucleic acid-binding proteins"/>
    <property type="match status" value="1"/>
</dbReference>
<reference evidence="1" key="1">
    <citation type="submission" date="2015-12" db="EMBL/GenBank/DDBJ databases">
        <title>Update maize B73 reference genome by single molecule sequencing technologies.</title>
        <authorList>
            <consortium name="Maize Genome Sequencing Project"/>
            <person name="Ware D."/>
        </authorList>
    </citation>
    <scope>NUCLEOTIDE SEQUENCE</scope>
    <source>
        <tissue evidence="1">Seedling</tissue>
    </source>
</reference>